<evidence type="ECO:0000256" key="1">
    <source>
        <dbReference type="SAM" id="MobiDB-lite"/>
    </source>
</evidence>
<organism evidence="2">
    <name type="scientific">Tanacetum cinerariifolium</name>
    <name type="common">Dalmatian daisy</name>
    <name type="synonym">Chrysanthemum cinerariifolium</name>
    <dbReference type="NCBI Taxonomy" id="118510"/>
    <lineage>
        <taxon>Eukaryota</taxon>
        <taxon>Viridiplantae</taxon>
        <taxon>Streptophyta</taxon>
        <taxon>Embryophyta</taxon>
        <taxon>Tracheophyta</taxon>
        <taxon>Spermatophyta</taxon>
        <taxon>Magnoliopsida</taxon>
        <taxon>eudicotyledons</taxon>
        <taxon>Gunneridae</taxon>
        <taxon>Pentapetalae</taxon>
        <taxon>asterids</taxon>
        <taxon>campanulids</taxon>
        <taxon>Asterales</taxon>
        <taxon>Asteraceae</taxon>
        <taxon>Asteroideae</taxon>
        <taxon>Anthemideae</taxon>
        <taxon>Anthemidinae</taxon>
        <taxon>Tanacetum</taxon>
    </lineage>
</organism>
<protein>
    <recommendedName>
        <fullName evidence="3">Retrovirus-related Pol polyprotein from transposon TNT 1-94</fullName>
    </recommendedName>
</protein>
<gene>
    <name evidence="2" type="ORF">Tci_007887</name>
</gene>
<sequence>MKVIKYKYCFCANICINTFDWDEESLSSEDEGTTTVKAFMAIAEDEPTVGKTNARSGQWVKIIVKNVQRLLTIDNSDETKHDEISDLKKDIEKWTSSPVFLDQLLTKQVPGNNVHALGGKGKRKDSTSSMDFVFTKAKDSPNENSHACPSDDESVNDNQEPLPDLPKLSRAEPIGTSKGSMTITLMSVNITVDVTYVVA</sequence>
<dbReference type="EMBL" id="BKCJ010000746">
    <property type="protein sequence ID" value="GEU35909.1"/>
    <property type="molecule type" value="Genomic_DNA"/>
</dbReference>
<comment type="caution">
    <text evidence="2">The sequence shown here is derived from an EMBL/GenBank/DDBJ whole genome shotgun (WGS) entry which is preliminary data.</text>
</comment>
<accession>A0A6L2JGL5</accession>
<feature type="region of interest" description="Disordered" evidence="1">
    <location>
        <begin position="136"/>
        <end position="175"/>
    </location>
</feature>
<name>A0A6L2JGL5_TANCI</name>
<dbReference type="AlphaFoldDB" id="A0A6L2JGL5"/>
<evidence type="ECO:0000313" key="2">
    <source>
        <dbReference type="EMBL" id="GEU35909.1"/>
    </source>
</evidence>
<proteinExistence type="predicted"/>
<reference evidence="2" key="1">
    <citation type="journal article" date="2019" name="Sci. Rep.">
        <title>Draft genome of Tanacetum cinerariifolium, the natural source of mosquito coil.</title>
        <authorList>
            <person name="Yamashiro T."/>
            <person name="Shiraishi A."/>
            <person name="Satake H."/>
            <person name="Nakayama K."/>
        </authorList>
    </citation>
    <scope>NUCLEOTIDE SEQUENCE</scope>
</reference>
<evidence type="ECO:0008006" key="3">
    <source>
        <dbReference type="Google" id="ProtNLM"/>
    </source>
</evidence>